<feature type="transmembrane region" description="Helical" evidence="2">
    <location>
        <begin position="93"/>
        <end position="115"/>
    </location>
</feature>
<dbReference type="InParanoid" id="A0A0H2R2X2"/>
<feature type="transmembrane region" description="Helical" evidence="2">
    <location>
        <begin position="257"/>
        <end position="280"/>
    </location>
</feature>
<evidence type="ECO:0000313" key="3">
    <source>
        <dbReference type="EMBL" id="KLO05692.1"/>
    </source>
</evidence>
<evidence type="ECO:0000256" key="2">
    <source>
        <dbReference type="SAM" id="Phobius"/>
    </source>
</evidence>
<dbReference type="AlphaFoldDB" id="A0A0H2R2X2"/>
<dbReference type="EMBL" id="KQ086276">
    <property type="protein sequence ID" value="KLO05692.1"/>
    <property type="molecule type" value="Genomic_DNA"/>
</dbReference>
<feature type="transmembrane region" description="Helical" evidence="2">
    <location>
        <begin position="179"/>
        <end position="198"/>
    </location>
</feature>
<accession>A0A0H2R2X2</accession>
<evidence type="ECO:0008006" key="5">
    <source>
        <dbReference type="Google" id="ProtNLM"/>
    </source>
</evidence>
<feature type="transmembrane region" description="Helical" evidence="2">
    <location>
        <begin position="127"/>
        <end position="152"/>
    </location>
</feature>
<reference evidence="3 4" key="1">
    <citation type="submission" date="2015-04" db="EMBL/GenBank/DDBJ databases">
        <title>Complete genome sequence of Schizopora paradoxa KUC8140, a cosmopolitan wood degrader in East Asia.</title>
        <authorList>
            <consortium name="DOE Joint Genome Institute"/>
            <person name="Min B."/>
            <person name="Park H."/>
            <person name="Jang Y."/>
            <person name="Kim J.-J."/>
            <person name="Kim K.H."/>
            <person name="Pangilinan J."/>
            <person name="Lipzen A."/>
            <person name="Riley R."/>
            <person name="Grigoriev I.V."/>
            <person name="Spatafora J.W."/>
            <person name="Choi I.-G."/>
        </authorList>
    </citation>
    <scope>NUCLEOTIDE SEQUENCE [LARGE SCALE GENOMIC DNA]</scope>
    <source>
        <strain evidence="3 4">KUC8140</strain>
    </source>
</reference>
<feature type="transmembrane region" description="Helical" evidence="2">
    <location>
        <begin position="221"/>
        <end position="245"/>
    </location>
</feature>
<organism evidence="3 4">
    <name type="scientific">Schizopora paradoxa</name>
    <dbReference type="NCBI Taxonomy" id="27342"/>
    <lineage>
        <taxon>Eukaryota</taxon>
        <taxon>Fungi</taxon>
        <taxon>Dikarya</taxon>
        <taxon>Basidiomycota</taxon>
        <taxon>Agaricomycotina</taxon>
        <taxon>Agaricomycetes</taxon>
        <taxon>Hymenochaetales</taxon>
        <taxon>Schizoporaceae</taxon>
        <taxon>Schizopora</taxon>
    </lineage>
</organism>
<gene>
    <name evidence="3" type="ORF">SCHPADRAFT_716044</name>
</gene>
<evidence type="ECO:0000313" key="4">
    <source>
        <dbReference type="Proteomes" id="UP000053477"/>
    </source>
</evidence>
<feature type="region of interest" description="Disordered" evidence="1">
    <location>
        <begin position="305"/>
        <end position="324"/>
    </location>
</feature>
<name>A0A0H2R2X2_9AGAM</name>
<keyword evidence="4" id="KW-1185">Reference proteome</keyword>
<keyword evidence="2" id="KW-0472">Membrane</keyword>
<keyword evidence="2" id="KW-0812">Transmembrane</keyword>
<dbReference type="Proteomes" id="UP000053477">
    <property type="component" value="Unassembled WGS sequence"/>
</dbReference>
<dbReference type="OrthoDB" id="2548432at2759"/>
<feature type="transmembrane region" description="Helical" evidence="2">
    <location>
        <begin position="52"/>
        <end position="73"/>
    </location>
</feature>
<evidence type="ECO:0000256" key="1">
    <source>
        <dbReference type="SAM" id="MobiDB-lite"/>
    </source>
</evidence>
<keyword evidence="2" id="KW-1133">Transmembrane helix</keyword>
<protein>
    <recommendedName>
        <fullName evidence="5">G-protein coupled receptors family 1 profile domain-containing protein</fullName>
    </recommendedName>
</protein>
<proteinExistence type="predicted"/>
<feature type="transmembrane region" description="Helical" evidence="2">
    <location>
        <begin position="24"/>
        <end position="43"/>
    </location>
</feature>
<sequence>MAAPPPPTGLNYIAVIEPSLQDVFIAHSFMVLEVILLGCLFYFSRQTTRKKVVFQMNVFTLVLSIIVGILLDYRAVTSILSPLHNIPLSFDLAIGVLGVIQYILVDTTLFVRLVSVYPRKYLGTTKFLLLITFPILIKLLRVINVIIFTTILSRAISSPNGAVKFETEWATKPYLKIEWVSAAVDNAYASVLFLWTLWHRKKAHNTSGVTSFGRGSFSRRLAVIFWMAVSSFALPFLFSIAQVVVVLQPTGKVTPAIINQIVLVNTSLAVVGVVFATVWAESRAWMDDRTEHGLGGSSYGVSHSSGYTASSDEKGRLSKAQRKQQDLELQHLERHRQNERGLAGQTISTTSTAYSNAHPLELKSAMDTESTVSIIIPKA</sequence>